<dbReference type="OrthoDB" id="1337887at2"/>
<evidence type="ECO:0000313" key="2">
    <source>
        <dbReference type="Proteomes" id="UP000245647"/>
    </source>
</evidence>
<evidence type="ECO:0000313" key="1">
    <source>
        <dbReference type="EMBL" id="PWG78555.1"/>
    </source>
</evidence>
<comment type="caution">
    <text evidence="1">The sequence shown here is derived from an EMBL/GenBank/DDBJ whole genome shotgun (WGS) entry which is preliminary data.</text>
</comment>
<dbReference type="PROSITE" id="PS51257">
    <property type="entry name" value="PROKAR_LIPOPROTEIN"/>
    <property type="match status" value="1"/>
</dbReference>
<reference evidence="1 2" key="1">
    <citation type="submission" date="2018-04" db="EMBL/GenBank/DDBJ databases">
        <title>Pedobacter chongqingensis sp. nov., isolated from a rottenly hemp rope.</title>
        <authorList>
            <person name="Cai Y."/>
        </authorList>
    </citation>
    <scope>NUCLEOTIDE SEQUENCE [LARGE SCALE GENOMIC DNA]</scope>
    <source>
        <strain evidence="1 2">FJ4-8</strain>
    </source>
</reference>
<dbReference type="Gene3D" id="2.180.10.10">
    <property type="entry name" value="RHS repeat-associated core"/>
    <property type="match status" value="1"/>
</dbReference>
<dbReference type="RefSeq" id="WP_109417881.1">
    <property type="nucleotide sequence ID" value="NZ_QEAS01000023.1"/>
</dbReference>
<keyword evidence="2" id="KW-1185">Reference proteome</keyword>
<proteinExistence type="predicted"/>
<accession>A0A2U2PB21</accession>
<organism evidence="1 2">
    <name type="scientific">Pararcticibacter amylolyticus</name>
    <dbReference type="NCBI Taxonomy" id="2173175"/>
    <lineage>
        <taxon>Bacteria</taxon>
        <taxon>Pseudomonadati</taxon>
        <taxon>Bacteroidota</taxon>
        <taxon>Sphingobacteriia</taxon>
        <taxon>Sphingobacteriales</taxon>
        <taxon>Sphingobacteriaceae</taxon>
        <taxon>Pararcticibacter</taxon>
    </lineage>
</organism>
<evidence type="ECO:0008006" key="3">
    <source>
        <dbReference type="Google" id="ProtNLM"/>
    </source>
</evidence>
<gene>
    <name evidence="1" type="ORF">DDR33_21570</name>
</gene>
<name>A0A2U2PB21_9SPHI</name>
<sequence length="247" mass="28067">MKKTFLAAGIFALALFGACKKGDKDQPVNLVTKISNVDGSTVQEYDYDSRHRLINIRFKSDSRRDSDVISYDAAGRVAKFDQYDTEGLDESISYSYEGNTVTRTKTGYSSDGITSTSSSSFVINAQNQLLEQPRGDYKYMYEYDQNGNMVKKIKVYTDGTQNVADFYVFDDNSGMASNCTTPYWWFIVEDLFPFGSSTNLLSTKDETKAFAYAFDLHGYPEGMLEVKIKDGVRTPYREFKLEYITIR</sequence>
<dbReference type="EMBL" id="QEAS01000023">
    <property type="protein sequence ID" value="PWG78555.1"/>
    <property type="molecule type" value="Genomic_DNA"/>
</dbReference>
<protein>
    <recommendedName>
        <fullName evidence="3">DUF4595 domain-containing protein</fullName>
    </recommendedName>
</protein>
<dbReference type="Proteomes" id="UP000245647">
    <property type="component" value="Unassembled WGS sequence"/>
</dbReference>
<dbReference type="AlphaFoldDB" id="A0A2U2PB21"/>